<dbReference type="Proteomes" id="UP001159363">
    <property type="component" value="Chromosome 6"/>
</dbReference>
<protein>
    <submittedName>
        <fullName evidence="2">Uncharacterized protein</fullName>
    </submittedName>
</protein>
<evidence type="ECO:0000256" key="1">
    <source>
        <dbReference type="SAM" id="MobiDB-lite"/>
    </source>
</evidence>
<evidence type="ECO:0000313" key="3">
    <source>
        <dbReference type="Proteomes" id="UP001159363"/>
    </source>
</evidence>
<organism evidence="2 3">
    <name type="scientific">Dryococelus australis</name>
    <dbReference type="NCBI Taxonomy" id="614101"/>
    <lineage>
        <taxon>Eukaryota</taxon>
        <taxon>Metazoa</taxon>
        <taxon>Ecdysozoa</taxon>
        <taxon>Arthropoda</taxon>
        <taxon>Hexapoda</taxon>
        <taxon>Insecta</taxon>
        <taxon>Pterygota</taxon>
        <taxon>Neoptera</taxon>
        <taxon>Polyneoptera</taxon>
        <taxon>Phasmatodea</taxon>
        <taxon>Verophasmatodea</taxon>
        <taxon>Anareolatae</taxon>
        <taxon>Phasmatidae</taxon>
        <taxon>Eurycanthinae</taxon>
        <taxon>Dryococelus</taxon>
    </lineage>
</organism>
<keyword evidence="3" id="KW-1185">Reference proteome</keyword>
<comment type="caution">
    <text evidence="2">The sequence shown here is derived from an EMBL/GenBank/DDBJ whole genome shotgun (WGS) entry which is preliminary data.</text>
</comment>
<proteinExistence type="predicted"/>
<evidence type="ECO:0000313" key="2">
    <source>
        <dbReference type="EMBL" id="KAJ8878860.1"/>
    </source>
</evidence>
<dbReference type="EMBL" id="JARBHB010000007">
    <property type="protein sequence ID" value="KAJ8878860.1"/>
    <property type="molecule type" value="Genomic_DNA"/>
</dbReference>
<feature type="compositionally biased region" description="Polar residues" evidence="1">
    <location>
        <begin position="126"/>
        <end position="143"/>
    </location>
</feature>
<feature type="region of interest" description="Disordered" evidence="1">
    <location>
        <begin position="121"/>
        <end position="146"/>
    </location>
</feature>
<reference evidence="2 3" key="1">
    <citation type="submission" date="2023-02" db="EMBL/GenBank/DDBJ databases">
        <title>LHISI_Scaffold_Assembly.</title>
        <authorList>
            <person name="Stuart O.P."/>
            <person name="Cleave R."/>
            <person name="Magrath M.J.L."/>
            <person name="Mikheyev A.S."/>
        </authorList>
    </citation>
    <scope>NUCLEOTIDE SEQUENCE [LARGE SCALE GENOMIC DNA]</scope>
    <source>
        <strain evidence="2">Daus_M_001</strain>
        <tissue evidence="2">Leg muscle</tissue>
    </source>
</reference>
<accession>A0ABQ9H3L1</accession>
<sequence length="285" mass="30773">MGSRRVPADGQRVRARHELLNLLTVAADIHYSPPAETNHVRFPLLAAPGFSHVPLVGGFSQRSSVSPSTSLEQSIGVPPVCGVGGFGMYPRRWYQRATCPHSLPPVQARRLSVVPEERVVEPSCPMQGTTTPHRTSQPQTRPQAVSLPAYSKPTTAFAVRAHRNCIIQFAKLPRRAGVRMFTSCPLWGGGKEGGEVSLVMLLKHADICCTLSGERSGRLQTTCLEKRQGLSGACMEMHRITSCSCPHRAVSLNAGIYGGELPLLPDLLALAVEGKRSGEGVKIRA</sequence>
<name>A0ABQ9H3L1_9NEOP</name>
<gene>
    <name evidence="2" type="ORF">PR048_019449</name>
</gene>